<keyword evidence="3" id="KW-1185">Reference proteome</keyword>
<dbReference type="PANTHER" id="PTHR15633">
    <property type="entry name" value="NUCLEOLAR PROTEIN 11"/>
    <property type="match status" value="1"/>
</dbReference>
<gene>
    <name evidence="2" type="ORF">A0H81_09230</name>
</gene>
<feature type="region of interest" description="Disordered" evidence="1">
    <location>
        <begin position="544"/>
        <end position="563"/>
    </location>
</feature>
<evidence type="ECO:0000313" key="3">
    <source>
        <dbReference type="Proteomes" id="UP000092993"/>
    </source>
</evidence>
<dbReference type="AlphaFoldDB" id="A0A1C7M2B6"/>
<accession>A0A1C7M2B6</accession>
<name>A0A1C7M2B6_GRIFR</name>
<dbReference type="GO" id="GO:0030490">
    <property type="term" value="P:maturation of SSU-rRNA"/>
    <property type="evidence" value="ECO:0007669"/>
    <property type="project" value="InterPro"/>
</dbReference>
<comment type="caution">
    <text evidence="2">The sequence shown here is derived from an EMBL/GenBank/DDBJ whole genome shotgun (WGS) entry which is preliminary data.</text>
</comment>
<dbReference type="STRING" id="5627.A0A1C7M2B6"/>
<organism evidence="2 3">
    <name type="scientific">Grifola frondosa</name>
    <name type="common">Maitake</name>
    <name type="synonym">Polyporus frondosus</name>
    <dbReference type="NCBI Taxonomy" id="5627"/>
    <lineage>
        <taxon>Eukaryota</taxon>
        <taxon>Fungi</taxon>
        <taxon>Dikarya</taxon>
        <taxon>Basidiomycota</taxon>
        <taxon>Agaricomycotina</taxon>
        <taxon>Agaricomycetes</taxon>
        <taxon>Polyporales</taxon>
        <taxon>Grifolaceae</taxon>
        <taxon>Grifola</taxon>
    </lineage>
</organism>
<proteinExistence type="predicted"/>
<dbReference type="GO" id="GO:0003723">
    <property type="term" value="F:RNA binding"/>
    <property type="evidence" value="ECO:0007669"/>
    <property type="project" value="TreeGrafter"/>
</dbReference>
<sequence length="749" mass="80384">MSAPAPPLPHTASIRTPSFSSYAPHRSSKHTLPTPPVYVSVPHASVPLVTLAVRGDGVHVLDLETLHTAISHPLASAAFSCPAATRTTHANGIQMYHVRRHGLSRGSQSRRAREVRLERSKLSGGVVSVKSQQKKTTALISHPVSYIYTPEDFSERVILVGPNDITVTDAQLKELGKASLQIPDGPVVPFLKHFVFPRKSCTFVPSQEAIPEEGIVSVAFMGDKDVARVLAHVIDREGSIQSVGVSPIPLKQTDIIDISCSASGFFSVLTPSGHWYSFQLSSPKPSTLSLRTPSEPLRLKNLTFTATGRAHEAALASLGSSHVLLAGVASTELVLLLWDLQYGVLLASHTVPLPAPLSTEPHAPPLALIASSAHALLVLPPAAELERPTAAGRTSILAVPFSVPPRATLAAALGRAEAGAKWLASRPGKYGHTDMSAAAWKALKNMRNAGAGADVAHIFFEYLKDAKSGEEDEKPALEHAFVNEVLALVLGGEGTAYSPKVVRYLLERRVVSSGMVEGGVLPVLAARQDWESVMLSLQMVAPEERTNRRERDAGRRRRSRASVAARLPRALRVLPHDPAMLRIALRRRLPDAADLVCVLEVLDGWLARLCTADVRLLPEGVAKDAHGVLVPVYPPASDPAGVPPPEKVLAFLQSVLDASFLALLAHAPAHALLRTLPTRLEPALVHAGEMELLRGTLQPFARAHAKAVVDGAQGAPKTDTRVDWRRRKKSAHEQAGMAVGLYQVEELVL</sequence>
<dbReference type="Proteomes" id="UP000092993">
    <property type="component" value="Unassembled WGS sequence"/>
</dbReference>
<dbReference type="OrthoDB" id="2799711at2759"/>
<dbReference type="PANTHER" id="PTHR15633:SF2">
    <property type="entry name" value="NUCLEOLAR PROTEIN 11"/>
    <property type="match status" value="1"/>
</dbReference>
<evidence type="ECO:0000256" key="1">
    <source>
        <dbReference type="SAM" id="MobiDB-lite"/>
    </source>
</evidence>
<dbReference type="GO" id="GO:0005730">
    <property type="term" value="C:nucleolus"/>
    <property type="evidence" value="ECO:0007669"/>
    <property type="project" value="TreeGrafter"/>
</dbReference>
<dbReference type="EMBL" id="LUGG01000013">
    <property type="protein sequence ID" value="OBZ70519.1"/>
    <property type="molecule type" value="Genomic_DNA"/>
</dbReference>
<dbReference type="OMA" id="DSAMHID"/>
<feature type="region of interest" description="Disordered" evidence="1">
    <location>
        <begin position="1"/>
        <end position="30"/>
    </location>
</feature>
<protein>
    <submittedName>
        <fullName evidence="2">Uncharacterized protein</fullName>
    </submittedName>
</protein>
<reference evidence="2 3" key="1">
    <citation type="submission" date="2016-03" db="EMBL/GenBank/DDBJ databases">
        <title>Whole genome sequencing of Grifola frondosa 9006-11.</title>
        <authorList>
            <person name="Min B."/>
            <person name="Park H."/>
            <person name="Kim J.-G."/>
            <person name="Cho H."/>
            <person name="Oh Y.-L."/>
            <person name="Kong W.-S."/>
            <person name="Choi I.-G."/>
        </authorList>
    </citation>
    <scope>NUCLEOTIDE SEQUENCE [LARGE SCALE GENOMIC DNA]</scope>
    <source>
        <strain evidence="2 3">9006-11</strain>
    </source>
</reference>
<dbReference type="InterPro" id="IPR042859">
    <property type="entry name" value="NOL11"/>
</dbReference>
<evidence type="ECO:0000313" key="2">
    <source>
        <dbReference type="EMBL" id="OBZ70519.1"/>
    </source>
</evidence>
<feature type="compositionally biased region" description="Basic and acidic residues" evidence="1">
    <location>
        <begin position="544"/>
        <end position="553"/>
    </location>
</feature>